<evidence type="ECO:0000256" key="2">
    <source>
        <dbReference type="SAM" id="MobiDB-lite"/>
    </source>
</evidence>
<feature type="domain" description="SCAN box" evidence="4">
    <location>
        <begin position="228"/>
        <end position="306"/>
    </location>
</feature>
<dbReference type="PROSITE" id="PS50158">
    <property type="entry name" value="ZF_CCHC"/>
    <property type="match status" value="1"/>
</dbReference>
<feature type="region of interest" description="Disordered" evidence="2">
    <location>
        <begin position="322"/>
        <end position="358"/>
    </location>
</feature>
<proteinExistence type="predicted"/>
<feature type="compositionally biased region" description="Basic and acidic residues" evidence="2">
    <location>
        <begin position="30"/>
        <end position="40"/>
    </location>
</feature>
<feature type="compositionally biased region" description="Low complexity" evidence="2">
    <location>
        <begin position="96"/>
        <end position="110"/>
    </location>
</feature>
<dbReference type="CDD" id="cd00303">
    <property type="entry name" value="retropepsin_like"/>
    <property type="match status" value="1"/>
</dbReference>
<feature type="compositionally biased region" description="Basic and acidic residues" evidence="2">
    <location>
        <begin position="338"/>
        <end position="350"/>
    </location>
</feature>
<dbReference type="Proteomes" id="UP000515152">
    <property type="component" value="Unplaced"/>
</dbReference>
<dbReference type="InterPro" id="IPR001878">
    <property type="entry name" value="Znf_CCHC"/>
</dbReference>
<evidence type="ECO:0000259" key="3">
    <source>
        <dbReference type="PROSITE" id="PS50158"/>
    </source>
</evidence>
<dbReference type="OrthoDB" id="6077919at2759"/>
<evidence type="ECO:0000313" key="6">
    <source>
        <dbReference type="RefSeq" id="XP_042563153.1"/>
    </source>
</evidence>
<dbReference type="PANTHER" id="PTHR46888">
    <property type="entry name" value="ZINC KNUCKLE DOMAINCONTAINING PROTEIN-RELATED"/>
    <property type="match status" value="1"/>
</dbReference>
<reference evidence="6" key="1">
    <citation type="submission" date="2025-08" db="UniProtKB">
        <authorList>
            <consortium name="RefSeq"/>
        </authorList>
    </citation>
    <scope>IDENTIFICATION</scope>
</reference>
<evidence type="ECO:0000259" key="4">
    <source>
        <dbReference type="PROSITE" id="PS50804"/>
    </source>
</evidence>
<feature type="region of interest" description="Disordered" evidence="2">
    <location>
        <begin position="1"/>
        <end position="42"/>
    </location>
</feature>
<feature type="compositionally biased region" description="Basic and acidic residues" evidence="2">
    <location>
        <begin position="55"/>
        <end position="67"/>
    </location>
</feature>
<evidence type="ECO:0000313" key="5">
    <source>
        <dbReference type="Proteomes" id="UP000515152"/>
    </source>
</evidence>
<dbReference type="SMART" id="SM00431">
    <property type="entry name" value="SCAN"/>
    <property type="match status" value="1"/>
</dbReference>
<dbReference type="AlphaFoldDB" id="A0A8M1KLA5"/>
<evidence type="ECO:0000256" key="1">
    <source>
        <dbReference type="PROSITE-ProRule" id="PRU00047"/>
    </source>
</evidence>
<dbReference type="PANTHER" id="PTHR46888:SF1">
    <property type="entry name" value="RIBONUCLEASE H"/>
    <property type="match status" value="1"/>
</dbReference>
<keyword evidence="5" id="KW-1185">Reference proteome</keyword>
<keyword evidence="1" id="KW-0479">Metal-binding</keyword>
<keyword evidence="1" id="KW-0862">Zinc</keyword>
<protein>
    <submittedName>
        <fullName evidence="6">Drebrin-like protein</fullName>
    </submittedName>
</protein>
<dbReference type="GO" id="GO:0008270">
    <property type="term" value="F:zinc ion binding"/>
    <property type="evidence" value="ECO:0007669"/>
    <property type="project" value="UniProtKB-KW"/>
</dbReference>
<dbReference type="Pfam" id="PF13650">
    <property type="entry name" value="Asp_protease_2"/>
    <property type="match status" value="1"/>
</dbReference>
<organism evidence="5 6">
    <name type="scientific">Clupea harengus</name>
    <name type="common">Atlantic herring</name>
    <dbReference type="NCBI Taxonomy" id="7950"/>
    <lineage>
        <taxon>Eukaryota</taxon>
        <taxon>Metazoa</taxon>
        <taxon>Chordata</taxon>
        <taxon>Craniata</taxon>
        <taxon>Vertebrata</taxon>
        <taxon>Euteleostomi</taxon>
        <taxon>Actinopterygii</taxon>
        <taxon>Neopterygii</taxon>
        <taxon>Teleostei</taxon>
        <taxon>Clupei</taxon>
        <taxon>Clupeiformes</taxon>
        <taxon>Clupeoidei</taxon>
        <taxon>Clupeidae</taxon>
        <taxon>Clupea</taxon>
    </lineage>
</organism>
<dbReference type="Pfam" id="PF02023">
    <property type="entry name" value="SCAN"/>
    <property type="match status" value="1"/>
</dbReference>
<name>A0A8M1KLA5_CLUHA</name>
<feature type="region of interest" description="Disordered" evidence="2">
    <location>
        <begin position="55"/>
        <end position="141"/>
    </location>
</feature>
<keyword evidence="1" id="KW-0863">Zinc-finger</keyword>
<dbReference type="CDD" id="cd07936">
    <property type="entry name" value="SCAN"/>
    <property type="match status" value="1"/>
</dbReference>
<dbReference type="RefSeq" id="XP_042563153.1">
    <property type="nucleotide sequence ID" value="XM_042707219.1"/>
</dbReference>
<gene>
    <name evidence="6" type="primary">LOC122132534</name>
</gene>
<feature type="compositionally biased region" description="Pro residues" evidence="2">
    <location>
        <begin position="111"/>
        <end position="132"/>
    </location>
</feature>
<feature type="domain" description="CCHC-type" evidence="3">
    <location>
        <begin position="370"/>
        <end position="384"/>
    </location>
</feature>
<dbReference type="InterPro" id="IPR003309">
    <property type="entry name" value="SCAN_dom"/>
</dbReference>
<dbReference type="KEGG" id="char:122132534"/>
<accession>A0A8M1KLA5</accession>
<dbReference type="GO" id="GO:0003676">
    <property type="term" value="F:nucleic acid binding"/>
    <property type="evidence" value="ECO:0007669"/>
    <property type="project" value="InterPro"/>
</dbReference>
<feature type="compositionally biased region" description="Basic and acidic residues" evidence="2">
    <location>
        <begin position="1"/>
        <end position="14"/>
    </location>
</feature>
<dbReference type="PROSITE" id="PS50804">
    <property type="entry name" value="SCAN_BOX"/>
    <property type="match status" value="1"/>
</dbReference>
<dbReference type="GeneID" id="122132534"/>
<sequence length="490" mass="55537">MDQRLGRSDEKEGDGPEEVLQGAEGGTLDTVERRHDEKPGDIAGLYTLLEKTLKSQERDASKQEQRWRSVQIQLNQLRDDVEQNRPPRQASPPPQQGLQSPLQPQQDLQPQPLPPQPQPDQPPPLQHQPQPPGNAHLNRDGAAPVAWSRKAVPRYVEGEDIEQYLTTFERLARAYRWPREDWAVYIVPHLSGKARSAYVAMDINDSMDYARVREAILEKYEINEEVYRRRFREPDVRTGESPKELYQRLKDLFRKWIRPEQKTVEEVAEDIILEQFFRTLSPEVRVWVKEHKPQTGQQAAVLVENFLSARRGPKIFRAATGYQATAPGKSDGFGGGPRPREQSRGNEKGPYRPYRPTTFHRERPASRVVCNHCHKEGHARPDCPAWQPKAQGHCCLPGSEEQKQGVMGRLQTVPVLVGGKGTSALIDTGSSQTLVQPHLVDRNGYVTGGSLTVICVNGDEHVYPVAKVYIEVQRQTYRLTVGVVEGLSHQ</sequence>